<evidence type="ECO:0000313" key="4">
    <source>
        <dbReference type="Proteomes" id="UP000614287"/>
    </source>
</evidence>
<name>A0A8J3CHV7_9BURK</name>
<dbReference type="Gene3D" id="3.40.30.10">
    <property type="entry name" value="Glutaredoxin"/>
    <property type="match status" value="1"/>
</dbReference>
<dbReference type="PANTHER" id="PTHR30041">
    <property type="entry name" value="ARSENATE REDUCTASE"/>
    <property type="match status" value="1"/>
</dbReference>
<accession>A0A8J3CHV7</accession>
<proteinExistence type="inferred from homology"/>
<organism evidence="3 4">
    <name type="scientific">Formosimonas limnophila</name>
    <dbReference type="NCBI Taxonomy" id="1384487"/>
    <lineage>
        <taxon>Bacteria</taxon>
        <taxon>Pseudomonadati</taxon>
        <taxon>Pseudomonadota</taxon>
        <taxon>Betaproteobacteria</taxon>
        <taxon>Burkholderiales</taxon>
        <taxon>Burkholderiaceae</taxon>
        <taxon>Formosimonas</taxon>
    </lineage>
</organism>
<dbReference type="InterPro" id="IPR006660">
    <property type="entry name" value="Arsenate_reductase-like"/>
</dbReference>
<dbReference type="Proteomes" id="UP000614287">
    <property type="component" value="Unassembled WGS sequence"/>
</dbReference>
<keyword evidence="4" id="KW-1185">Reference proteome</keyword>
<gene>
    <name evidence="3" type="ORF">GCM10009007_14350</name>
</gene>
<evidence type="ECO:0000256" key="2">
    <source>
        <dbReference type="PROSITE-ProRule" id="PRU01282"/>
    </source>
</evidence>
<dbReference type="InterPro" id="IPR006504">
    <property type="entry name" value="Tscrpt_reg_Spx/MgsR"/>
</dbReference>
<dbReference type="PANTHER" id="PTHR30041:SF8">
    <property type="entry name" value="PROTEIN YFFB"/>
    <property type="match status" value="1"/>
</dbReference>
<comment type="caution">
    <text evidence="3">The sequence shown here is derived from an EMBL/GenBank/DDBJ whole genome shotgun (WGS) entry which is preliminary data.</text>
</comment>
<dbReference type="AlphaFoldDB" id="A0A8J3CHV7"/>
<dbReference type="NCBIfam" id="TIGR01617">
    <property type="entry name" value="arsC_related"/>
    <property type="match status" value="1"/>
</dbReference>
<reference evidence="3" key="1">
    <citation type="journal article" date="2014" name="Int. J. Syst. Evol. Microbiol.">
        <title>Complete genome sequence of Corynebacterium casei LMG S-19264T (=DSM 44701T), isolated from a smear-ripened cheese.</title>
        <authorList>
            <consortium name="US DOE Joint Genome Institute (JGI-PGF)"/>
            <person name="Walter F."/>
            <person name="Albersmeier A."/>
            <person name="Kalinowski J."/>
            <person name="Ruckert C."/>
        </authorList>
    </citation>
    <scope>NUCLEOTIDE SEQUENCE</scope>
    <source>
        <strain evidence="3">KCTC 32501</strain>
    </source>
</reference>
<evidence type="ECO:0000256" key="1">
    <source>
        <dbReference type="ARBA" id="ARBA00007198"/>
    </source>
</evidence>
<dbReference type="EMBL" id="BMZG01000007">
    <property type="protein sequence ID" value="GHA74470.1"/>
    <property type="molecule type" value="Genomic_DNA"/>
</dbReference>
<dbReference type="PROSITE" id="PS51353">
    <property type="entry name" value="ARSC"/>
    <property type="match status" value="1"/>
</dbReference>
<sequence length="122" mass="13836">MITIYGIPNCNSVKKTRTWLDEHQIDYVFHDFKKQGIDEKTLTSWLTVIPLDVLINKKGTTWRGLSPESQAKATQAKTAIELMMNHTSVIKRPVVVSDKGLFVGHDEVALRKEFVAATDENH</sequence>
<reference evidence="3" key="2">
    <citation type="submission" date="2020-09" db="EMBL/GenBank/DDBJ databases">
        <authorList>
            <person name="Sun Q."/>
            <person name="Kim S."/>
        </authorList>
    </citation>
    <scope>NUCLEOTIDE SEQUENCE</scope>
    <source>
        <strain evidence="3">KCTC 32501</strain>
    </source>
</reference>
<dbReference type="Pfam" id="PF03960">
    <property type="entry name" value="ArsC"/>
    <property type="match status" value="1"/>
</dbReference>
<dbReference type="RefSeq" id="WP_189493270.1">
    <property type="nucleotide sequence ID" value="NZ_BMZG01000007.1"/>
</dbReference>
<dbReference type="InterPro" id="IPR036249">
    <property type="entry name" value="Thioredoxin-like_sf"/>
</dbReference>
<dbReference type="SUPFAM" id="SSF52833">
    <property type="entry name" value="Thioredoxin-like"/>
    <property type="match status" value="1"/>
</dbReference>
<comment type="similarity">
    <text evidence="1 2">Belongs to the ArsC family.</text>
</comment>
<dbReference type="CDD" id="cd03035">
    <property type="entry name" value="ArsC_Yffb"/>
    <property type="match status" value="1"/>
</dbReference>
<protein>
    <submittedName>
        <fullName evidence="3">Arsenate reductase</fullName>
    </submittedName>
</protein>
<evidence type="ECO:0000313" key="3">
    <source>
        <dbReference type="EMBL" id="GHA74470.1"/>
    </source>
</evidence>